<protein>
    <submittedName>
        <fullName evidence="1">Uncharacterized protein</fullName>
    </submittedName>
</protein>
<keyword evidence="2" id="KW-1185">Reference proteome</keyword>
<name>A0ACC1S5C6_9APHY</name>
<dbReference type="Proteomes" id="UP001148662">
    <property type="component" value="Unassembled WGS sequence"/>
</dbReference>
<sequence length="1536" mass="171021">MKQRKDPKDILGSNLREKITSIRRYIADIDSVTDWSTLRGQVASLKAGLADENVWVNNAAKALKQQTRMARLEKQLSTYQGLVEDSSELSELSELAIAEGDTSMQEELLSELDAVNSRSEKYLVSLWLSGTVDENAAYVEIHAGSGGTEACDWALMLSRMYSRWANDQDRSVQVVDETPGDVAGVKSIVLLISGPYAYGYLQFESGVHRLVRVSPFDQAGARHTSFASVRVSPHFDENEQDSGITINPADLKITTMRSQGAGGQHVNKTESAVRIVHVPSGITVSCQQERSQHRNKTLALSRLRSKLYEIELEKQAQAKLDQHETLPENAWGSQIRSYVLQPYQLVKDVSGSWKLAYESLGGSRFLRPSKDKVIILIVQPWRSHLVGFWLLITLYFVYASTMLQPILHGLSTNTVMARLCHDAAAITRAPDAHSLLTTFMADQTLIVPVVLSSGSLHFANILRDGTVEDVVENLVVDREVVEGILGDLSPYGWALQRVRREHNGRQWEEDELEALGNGLLQPDTPVAPLLNSPSSSPETQSHFSAFPLTSHLHTPTLRLVSLHPFLTLTCTFLRVPEIHDGFQWKMFLSKTSSVRSVIDAIVDELGLTKSLPVPGGGPLEYVLEEVWSDGTAEETTRIPFDAAVADILDTPLKSPTVLSSASRSFRFCVPDEWYRRSRSRSNSSISLEPSEDTVRRLEKLEESDEDSEEGDGTAKQKDKDVPSTSGLSEWRNSLSQNRLSSYFESWIHTTASPTNTAARVEKKVVSEPKLVAQHTGGSVTAAVSGAPVSQEPESDVDSTEFEEMLDSLGLKGPKRDAMYQLPLEQKQYLFRQHRAASMSRGTTVKRQINHAAQASTYSPASASGILPRVAPQLTGDSGILRRFSIVGWASSTSPASSPRASADLDAAQQDAPSEPAPIQPQTTGGLWSSWWNSSGGEKGAASGEKSQSSELSKSPQWYVDGIRRGKTSDIKLVKHLISLRVHLSTADLAWIEDFVMSAKGMDSLGQLLSSLVAKDGKRKKLQNVEETVLLEVIKCIRVLLNTDPGFKYGVSSPTLITHITYSLHGASTKLRALTSDVLAGICYVSPTDGHKAVVSALSDYRVEYGETFRFQELIGSLHIPDETDGAGASDEVGYSNDEEGVWEARTASMAFINALTNFPDSLEERILLREEFSRRGLNEALVALRYVKPPDSLVTQLDIYTEEKFEDEEDLRERSLAAHRRSSPDTLALEELIQSAKQSDDVYQLLTEALQYFRTLLDRDVEVQAKVEALFIVNRFLESFMQIDDLEDGWHPFVKQFTESIQHIVHDADKVIASGGPQSLIEDELDSLRSKIDQLTEERSRLRDEIEQQAVELKTLRSLPPSVGPSPAKPYARNGAESSTNLHGLVQRLVQKEKQVLQLQAELERHKVQNPVEDKEAEEKARRERDRAKWNTVMDEMSKLKTQITDLETSVAVKDKEVVYLKRALESVYSRFRSREESREAEFDAQSIASRAIESLTQKDEEIDRLTVLVEELRKELAAKPKFITEKEYKHQSPAR</sequence>
<comment type="caution">
    <text evidence="1">The sequence shown here is derived from an EMBL/GenBank/DDBJ whole genome shotgun (WGS) entry which is preliminary data.</text>
</comment>
<dbReference type="EMBL" id="JANHOG010001740">
    <property type="protein sequence ID" value="KAJ3532310.1"/>
    <property type="molecule type" value="Genomic_DNA"/>
</dbReference>
<proteinExistence type="predicted"/>
<accession>A0ACC1S5C6</accession>
<gene>
    <name evidence="1" type="ORF">NM688_g7443</name>
</gene>
<evidence type="ECO:0000313" key="1">
    <source>
        <dbReference type="EMBL" id="KAJ3532310.1"/>
    </source>
</evidence>
<reference evidence="1" key="1">
    <citation type="submission" date="2022-07" db="EMBL/GenBank/DDBJ databases">
        <title>Genome Sequence of Phlebia brevispora.</title>
        <authorList>
            <person name="Buettner E."/>
        </authorList>
    </citation>
    <scope>NUCLEOTIDE SEQUENCE</scope>
    <source>
        <strain evidence="1">MPL23</strain>
    </source>
</reference>
<evidence type="ECO:0000313" key="2">
    <source>
        <dbReference type="Proteomes" id="UP001148662"/>
    </source>
</evidence>
<organism evidence="1 2">
    <name type="scientific">Phlebia brevispora</name>
    <dbReference type="NCBI Taxonomy" id="194682"/>
    <lineage>
        <taxon>Eukaryota</taxon>
        <taxon>Fungi</taxon>
        <taxon>Dikarya</taxon>
        <taxon>Basidiomycota</taxon>
        <taxon>Agaricomycotina</taxon>
        <taxon>Agaricomycetes</taxon>
        <taxon>Polyporales</taxon>
        <taxon>Meruliaceae</taxon>
        <taxon>Phlebia</taxon>
    </lineage>
</organism>